<dbReference type="EMBL" id="CAWUFR010000621">
    <property type="protein sequence ID" value="CAK6979866.1"/>
    <property type="molecule type" value="Genomic_DNA"/>
</dbReference>
<evidence type="ECO:0000313" key="2">
    <source>
        <dbReference type="Proteomes" id="UP001314229"/>
    </source>
</evidence>
<proteinExistence type="predicted"/>
<protein>
    <submittedName>
        <fullName evidence="1">Uncharacterized protein LOC125898016</fullName>
    </submittedName>
</protein>
<keyword evidence="2" id="KW-1185">Reference proteome</keyword>
<dbReference type="PANTHER" id="PTHR31025:SF22">
    <property type="entry name" value="IP13529P"/>
    <property type="match status" value="1"/>
</dbReference>
<evidence type="ECO:0000313" key="1">
    <source>
        <dbReference type="EMBL" id="CAK6979866.1"/>
    </source>
</evidence>
<name>A0AAV1Q6M3_SCOSC</name>
<dbReference type="AlphaFoldDB" id="A0AAV1Q6M3"/>
<gene>
    <name evidence="1" type="ORF">FSCOSCO3_A029502</name>
</gene>
<organism evidence="1 2">
    <name type="scientific">Scomber scombrus</name>
    <name type="common">Atlantic mackerel</name>
    <name type="synonym">Scomber vernalis</name>
    <dbReference type="NCBI Taxonomy" id="13677"/>
    <lineage>
        <taxon>Eukaryota</taxon>
        <taxon>Metazoa</taxon>
        <taxon>Chordata</taxon>
        <taxon>Craniata</taxon>
        <taxon>Vertebrata</taxon>
        <taxon>Euteleostomi</taxon>
        <taxon>Actinopterygii</taxon>
        <taxon>Neopterygii</taxon>
        <taxon>Teleostei</taxon>
        <taxon>Neoteleostei</taxon>
        <taxon>Acanthomorphata</taxon>
        <taxon>Pelagiaria</taxon>
        <taxon>Scombriformes</taxon>
        <taxon>Scombridae</taxon>
        <taxon>Scomber</taxon>
    </lineage>
</organism>
<reference evidence="1 2" key="1">
    <citation type="submission" date="2024-01" db="EMBL/GenBank/DDBJ databases">
        <authorList>
            <person name="Alioto T."/>
            <person name="Alioto T."/>
            <person name="Gomez Garrido J."/>
        </authorList>
    </citation>
    <scope>NUCLEOTIDE SEQUENCE [LARGE SCALE GENOMIC DNA]</scope>
</reference>
<dbReference type="Proteomes" id="UP001314229">
    <property type="component" value="Unassembled WGS sequence"/>
</dbReference>
<sequence length="190" mass="21133">MSCLPPSSAVIYRVTVSNFAGTLSMSASTLSETVDRPSLSPKISHFKKFLLLLLKYFNEEEEQMFYKVDQTTLPSEVDCAGLPSTPCIVVCGNSTLAAENFMLSVDQTIVNGHIRIFSDALLLMFGSYYCMNISYPAAQASTLEFLQRCLFKINTDKGSKVERNATKKQLAVSPKGLTLITKIADYEWRE</sequence>
<dbReference type="PANTHER" id="PTHR31025">
    <property type="entry name" value="SI:CH211-196P9.1-RELATED"/>
    <property type="match status" value="1"/>
</dbReference>
<accession>A0AAV1Q6M3</accession>
<comment type="caution">
    <text evidence="1">The sequence shown here is derived from an EMBL/GenBank/DDBJ whole genome shotgun (WGS) entry which is preliminary data.</text>
</comment>